<dbReference type="Gene3D" id="3.30.420.140">
    <property type="entry name" value="YqgF/RNase H-like domain"/>
    <property type="match status" value="1"/>
</dbReference>
<feature type="compositionally biased region" description="Basic and acidic residues" evidence="1">
    <location>
        <begin position="397"/>
        <end position="413"/>
    </location>
</feature>
<evidence type="ECO:0000256" key="1">
    <source>
        <dbReference type="SAM" id="MobiDB-lite"/>
    </source>
</evidence>
<dbReference type="PANTHER" id="PTHR10724:SF10">
    <property type="entry name" value="S1 RNA-BINDING DOMAIN-CONTAINING PROTEIN 1"/>
    <property type="match status" value="1"/>
</dbReference>
<dbReference type="InterPro" id="IPR055179">
    <property type="entry name" value="Tex-like_central_region"/>
</dbReference>
<dbReference type="Pfam" id="PF12836">
    <property type="entry name" value="HHH_3"/>
    <property type="match status" value="1"/>
</dbReference>
<dbReference type="InterPro" id="IPR010994">
    <property type="entry name" value="RuvA_2-like"/>
</dbReference>
<evidence type="ECO:0000313" key="2">
    <source>
        <dbReference type="EMBL" id="CAB3990707.1"/>
    </source>
</evidence>
<feature type="region of interest" description="Disordered" evidence="1">
    <location>
        <begin position="390"/>
        <end position="423"/>
    </location>
</feature>
<dbReference type="Gene3D" id="1.10.3500.10">
    <property type="entry name" value="Tex N-terminal region-like"/>
    <property type="match status" value="1"/>
</dbReference>
<dbReference type="InterPro" id="IPR037027">
    <property type="entry name" value="YqgF/RNaseH-like_dom_sf"/>
</dbReference>
<dbReference type="GO" id="GO:0006139">
    <property type="term" value="P:nucleobase-containing compound metabolic process"/>
    <property type="evidence" value="ECO:0007669"/>
    <property type="project" value="InterPro"/>
</dbReference>
<accession>A0A7D9DQV1</accession>
<dbReference type="Pfam" id="PF17674">
    <property type="entry name" value="HHH_9"/>
    <property type="match status" value="1"/>
</dbReference>
<dbReference type="AlphaFoldDB" id="A0A7D9DQV1"/>
<dbReference type="InterPro" id="IPR023323">
    <property type="entry name" value="Tex-like_dom_sf"/>
</dbReference>
<evidence type="ECO:0000313" key="3">
    <source>
        <dbReference type="Proteomes" id="UP001152795"/>
    </source>
</evidence>
<dbReference type="InterPro" id="IPR050437">
    <property type="entry name" value="Ribos_protein_bS1-like"/>
</dbReference>
<dbReference type="GO" id="GO:0003729">
    <property type="term" value="F:mRNA binding"/>
    <property type="evidence" value="ECO:0007669"/>
    <property type="project" value="TreeGrafter"/>
</dbReference>
<name>A0A7D9DQV1_PARCT</name>
<dbReference type="SMART" id="SM00732">
    <property type="entry name" value="YqgFc"/>
    <property type="match status" value="1"/>
</dbReference>
<dbReference type="Pfam" id="PF16921">
    <property type="entry name" value="Tex_YqgF"/>
    <property type="match status" value="1"/>
</dbReference>
<comment type="caution">
    <text evidence="2">The sequence shown here is derived from an EMBL/GenBank/DDBJ whole genome shotgun (WGS) entry which is preliminary data.</text>
</comment>
<dbReference type="InterPro" id="IPR012337">
    <property type="entry name" value="RNaseH-like_sf"/>
</dbReference>
<gene>
    <name evidence="2" type="ORF">PACLA_8A020812</name>
</gene>
<dbReference type="SUPFAM" id="SSF53098">
    <property type="entry name" value="Ribonuclease H-like"/>
    <property type="match status" value="1"/>
</dbReference>
<dbReference type="FunFam" id="3.30.420.140:FF:000001">
    <property type="entry name" value="RNA-binding transcriptional accessory protein"/>
    <property type="match status" value="1"/>
</dbReference>
<dbReference type="PANTHER" id="PTHR10724">
    <property type="entry name" value="30S RIBOSOMAL PROTEIN S1"/>
    <property type="match status" value="1"/>
</dbReference>
<organism evidence="2 3">
    <name type="scientific">Paramuricea clavata</name>
    <name type="common">Red gorgonian</name>
    <name type="synonym">Violescent sea-whip</name>
    <dbReference type="NCBI Taxonomy" id="317549"/>
    <lineage>
        <taxon>Eukaryota</taxon>
        <taxon>Metazoa</taxon>
        <taxon>Cnidaria</taxon>
        <taxon>Anthozoa</taxon>
        <taxon>Octocorallia</taxon>
        <taxon>Malacalcyonacea</taxon>
        <taxon>Plexauridae</taxon>
        <taxon>Paramuricea</taxon>
    </lineage>
</organism>
<dbReference type="OrthoDB" id="995477at2759"/>
<dbReference type="Pfam" id="PF22706">
    <property type="entry name" value="Tex_central_region"/>
    <property type="match status" value="1"/>
</dbReference>
<protein>
    <submittedName>
        <fullName evidence="2">S1 RNA-binding domain-containing 1</fullName>
    </submittedName>
</protein>
<dbReference type="Gene3D" id="1.10.150.310">
    <property type="entry name" value="Tex RuvX-like domain-like"/>
    <property type="match status" value="1"/>
</dbReference>
<dbReference type="EMBL" id="CACRXK020001711">
    <property type="protein sequence ID" value="CAB3990707.1"/>
    <property type="molecule type" value="Genomic_DNA"/>
</dbReference>
<dbReference type="Proteomes" id="UP001152795">
    <property type="component" value="Unassembled WGS sequence"/>
</dbReference>
<dbReference type="GO" id="GO:0003735">
    <property type="term" value="F:structural constituent of ribosome"/>
    <property type="evidence" value="ECO:0007669"/>
    <property type="project" value="TreeGrafter"/>
</dbReference>
<dbReference type="InterPro" id="IPR032639">
    <property type="entry name" value="Tex_YqgF"/>
</dbReference>
<dbReference type="InterPro" id="IPR041692">
    <property type="entry name" value="HHH_9"/>
</dbReference>
<keyword evidence="3" id="KW-1185">Reference proteome</keyword>
<reference evidence="2" key="1">
    <citation type="submission" date="2020-04" db="EMBL/GenBank/DDBJ databases">
        <authorList>
            <person name="Alioto T."/>
            <person name="Alioto T."/>
            <person name="Gomez Garrido J."/>
        </authorList>
    </citation>
    <scope>NUCLEOTIDE SEQUENCE</scope>
    <source>
        <strain evidence="2">A484AB</strain>
    </source>
</reference>
<sequence>MMSLLLTLRRFENSRITLETKVREEFEKETKYKDYHQSSFSVKQVKSHQILAINRAEGEKILQVKLNCPQNLERIFLHQAERQHILISNRLSGFVRGIMSTSLIDAYNRLMLPKLFRHKRIELTKKAERESVQVFSRNLHRLLLTPPVTGRNVLAIDPGFKHGSKIAVINETGGILDTAVLDLLGRDARHCEERLQGLLLKHNCNTIALGNGKGCRETENFITRMKNAGKLRSDVVYSIVSEDGASVYSVSEEAQKELPNLDVNLRSAVSIARRLQNPMLELIKIEPRHIGVGMYQHDIPEQLLQQALNGVLEDCVSLVGVDLNASGIHALKRIAGLNERKAKEIIAWRERNGSFRSREQLKEVRGIGEKTFEQCAGFVRIFQHPPQIITLDTDSEEGGKSDKGKLSGKRKADGSGPSTSKKRKHTPILILFNKLDSTSIHPESYATATELVSLIKASLTDVGQARIKEKMDNFISNKGTYTVG</sequence>
<dbReference type="SUPFAM" id="SSF47781">
    <property type="entry name" value="RuvA domain 2-like"/>
    <property type="match status" value="2"/>
</dbReference>
<proteinExistence type="predicted"/>
<dbReference type="GO" id="GO:0006412">
    <property type="term" value="P:translation"/>
    <property type="evidence" value="ECO:0007669"/>
    <property type="project" value="TreeGrafter"/>
</dbReference>
<dbReference type="SUPFAM" id="SSF158832">
    <property type="entry name" value="Tex N-terminal region-like"/>
    <property type="match status" value="1"/>
</dbReference>
<dbReference type="InterPro" id="IPR006641">
    <property type="entry name" value="YqgF/RNaseH-like_dom"/>
</dbReference>